<protein>
    <recommendedName>
        <fullName evidence="3">Amidohydrolase/deacetylase family metallohydrolase</fullName>
    </recommendedName>
</protein>
<dbReference type="RefSeq" id="WP_150358862.1">
    <property type="nucleotide sequence ID" value="NZ_JAJJPB010000002.1"/>
</dbReference>
<evidence type="ECO:0000313" key="2">
    <source>
        <dbReference type="Proteomes" id="UP001165422"/>
    </source>
</evidence>
<evidence type="ECO:0008006" key="3">
    <source>
        <dbReference type="Google" id="ProtNLM"/>
    </source>
</evidence>
<dbReference type="SUPFAM" id="SSF51556">
    <property type="entry name" value="Metallo-dependent hydrolases"/>
    <property type="match status" value="1"/>
</dbReference>
<keyword evidence="2" id="KW-1185">Reference proteome</keyword>
<dbReference type="InterPro" id="IPR020043">
    <property type="entry name" value="Deacetylase_Atu3266-like"/>
</dbReference>
<dbReference type="Proteomes" id="UP001165422">
    <property type="component" value="Unassembled WGS sequence"/>
</dbReference>
<dbReference type="EMBL" id="JAJJPB010000002">
    <property type="protein sequence ID" value="MCC9293780.1"/>
    <property type="molecule type" value="Genomic_DNA"/>
</dbReference>
<dbReference type="InterPro" id="IPR032466">
    <property type="entry name" value="Metal_Hydrolase"/>
</dbReference>
<dbReference type="InterPro" id="IPR011059">
    <property type="entry name" value="Metal-dep_hydrolase_composite"/>
</dbReference>
<name>A0ABS8N3W0_9CLOT</name>
<dbReference type="Gene3D" id="3.20.20.140">
    <property type="entry name" value="Metal-dependent hydrolases"/>
    <property type="match status" value="1"/>
</dbReference>
<organism evidence="1 2">
    <name type="scientific">Clostridium aromativorans</name>
    <dbReference type="NCBI Taxonomy" id="2836848"/>
    <lineage>
        <taxon>Bacteria</taxon>
        <taxon>Bacillati</taxon>
        <taxon>Bacillota</taxon>
        <taxon>Clostridia</taxon>
        <taxon>Eubacteriales</taxon>
        <taxon>Clostridiaceae</taxon>
        <taxon>Clostridium</taxon>
    </lineage>
</organism>
<sequence>MVKNNKYSVNTTEPISVNVIDPSTKKIWPAELCHDSDGFFLKQSSDQAKDAELFLSPGWIDLHAHVYYGVGAISIPPDSIGFDTGVHFIADAGSSGEATITGLRKYVAPAFNTPFKAWLNICSTGLAQIPEATDISAMDVAKTVRAANANRPFVCGIKIRAEKTTVGAMGIQPVKLAAKAARETGMRLMVHIGLPMPCIEDILDILAPGDVISHVYHGKLNSPWTSEGKPIPAMERALKRGVLMDVAHGIGSFSFEVAKRAIAAGYPPFTISSDAHVLGINGPVYDLPTTMTKLCAAGMDLVDVIEAVTASPAKILQLGDWCNLKGRLHNATLFKLSKSAPASRKFIDCVGKEIFPEKYIIPTAIINKEEMKWLDYPLKNVKVDVDPAVHI</sequence>
<proteinExistence type="predicted"/>
<accession>A0ABS8N3W0</accession>
<dbReference type="PANTHER" id="PTHR42717">
    <property type="entry name" value="DIHYDROOROTASE-RELATED"/>
    <property type="match status" value="1"/>
</dbReference>
<comment type="caution">
    <text evidence="1">The sequence shown here is derived from an EMBL/GenBank/DDBJ whole genome shotgun (WGS) entry which is preliminary data.</text>
</comment>
<gene>
    <name evidence="1" type="ORF">LN736_02710</name>
</gene>
<dbReference type="Gene3D" id="2.30.40.10">
    <property type="entry name" value="Urease, subunit C, domain 1"/>
    <property type="match status" value="1"/>
</dbReference>
<reference evidence="1" key="1">
    <citation type="submission" date="2021-11" db="EMBL/GenBank/DDBJ databases">
        <authorList>
            <person name="Qingchun L."/>
            <person name="Dong Z."/>
            <person name="Zongwei Q."/>
            <person name="Jia Z."/>
            <person name="Duotao L."/>
        </authorList>
    </citation>
    <scope>NUCLEOTIDE SEQUENCE</scope>
    <source>
        <strain evidence="1">WLY-B-L2</strain>
    </source>
</reference>
<dbReference type="PANTHER" id="PTHR42717:SF1">
    <property type="entry name" value="IMIDAZOLONEPROPIONASE AND RELATED AMIDOHYDROLASES"/>
    <property type="match status" value="1"/>
</dbReference>
<evidence type="ECO:0000313" key="1">
    <source>
        <dbReference type="EMBL" id="MCC9293780.1"/>
    </source>
</evidence>